<dbReference type="Pfam" id="PF00583">
    <property type="entry name" value="Acetyltransf_1"/>
    <property type="match status" value="2"/>
</dbReference>
<dbReference type="Proteomes" id="UP000681341">
    <property type="component" value="Unassembled WGS sequence"/>
</dbReference>
<evidence type="ECO:0000259" key="3">
    <source>
        <dbReference type="PROSITE" id="PS51186"/>
    </source>
</evidence>
<evidence type="ECO:0000256" key="1">
    <source>
        <dbReference type="ARBA" id="ARBA00022679"/>
    </source>
</evidence>
<dbReference type="SUPFAM" id="SSF55729">
    <property type="entry name" value="Acyl-CoA N-acyltransferases (Nat)"/>
    <property type="match status" value="2"/>
</dbReference>
<name>A0ABS3UBH4_9ACTN</name>
<dbReference type="EMBL" id="JAGFNP010000013">
    <property type="protein sequence ID" value="MBO3735123.1"/>
    <property type="molecule type" value="Genomic_DNA"/>
</dbReference>
<dbReference type="InterPro" id="IPR000182">
    <property type="entry name" value="GNAT_dom"/>
</dbReference>
<dbReference type="PROSITE" id="PS51186">
    <property type="entry name" value="GNAT"/>
    <property type="match status" value="2"/>
</dbReference>
<dbReference type="CDD" id="cd04301">
    <property type="entry name" value="NAT_SF"/>
    <property type="match status" value="1"/>
</dbReference>
<organism evidence="4 5">
    <name type="scientific">Glycomyces niveus</name>
    <dbReference type="NCBI Taxonomy" id="2820287"/>
    <lineage>
        <taxon>Bacteria</taxon>
        <taxon>Bacillati</taxon>
        <taxon>Actinomycetota</taxon>
        <taxon>Actinomycetes</taxon>
        <taxon>Glycomycetales</taxon>
        <taxon>Glycomycetaceae</taxon>
        <taxon>Glycomyces</taxon>
    </lineage>
</organism>
<dbReference type="InterPro" id="IPR050832">
    <property type="entry name" value="Bact_Acetyltransf"/>
</dbReference>
<comment type="caution">
    <text evidence="4">The sequence shown here is derived from an EMBL/GenBank/DDBJ whole genome shotgun (WGS) entry which is preliminary data.</text>
</comment>
<proteinExistence type="predicted"/>
<dbReference type="InterPro" id="IPR016181">
    <property type="entry name" value="Acyl_CoA_acyltransferase"/>
</dbReference>
<evidence type="ECO:0000313" key="4">
    <source>
        <dbReference type="EMBL" id="MBO3735123.1"/>
    </source>
</evidence>
<keyword evidence="5" id="KW-1185">Reference proteome</keyword>
<feature type="domain" description="N-acetyltransferase" evidence="3">
    <location>
        <begin position="206"/>
        <end position="340"/>
    </location>
</feature>
<feature type="domain" description="N-acetyltransferase" evidence="3">
    <location>
        <begin position="1"/>
        <end position="210"/>
    </location>
</feature>
<protein>
    <submittedName>
        <fullName evidence="4">GNAT family N-acetyltransferase</fullName>
    </submittedName>
</protein>
<dbReference type="RefSeq" id="WP_208498752.1">
    <property type="nucleotide sequence ID" value="NZ_JAGFNP010000013.1"/>
</dbReference>
<evidence type="ECO:0000313" key="5">
    <source>
        <dbReference type="Proteomes" id="UP000681341"/>
    </source>
</evidence>
<keyword evidence="1" id="KW-0808">Transferase</keyword>
<accession>A0ABS3UBH4</accession>
<keyword evidence="2" id="KW-0012">Acyltransferase</keyword>
<dbReference type="Gene3D" id="3.40.630.30">
    <property type="match status" value="1"/>
</dbReference>
<dbReference type="PANTHER" id="PTHR43877">
    <property type="entry name" value="AMINOALKYLPHOSPHONATE N-ACETYLTRANSFERASE-RELATED-RELATED"/>
    <property type="match status" value="1"/>
</dbReference>
<gene>
    <name evidence="4" type="ORF">J5V16_20010</name>
</gene>
<sequence>MTHFDIVPVDPGDQRQVRSRLAVMAAVDAHDHTGTRPLNPARELSRILVGRADVRDERWVAVCDDRVLGFLDVNLPLLDNTHAAYFDLGVHPDERRRGVGSALLRHLEERAAEEGRTACSTWVLEPGDGATGISAVGGAFAVAKGYKRSLSCAIRAVDLDTVDEEALDRLWDEAAAKAEGFEFVPFEGLAPERIIDGMAYLHGRMYTDMPLGEWDLQEAAIDRERLRDWSDMRRLRGELHLQVAAVHQESGEVAGFTEIVIEGGEETHCSQGDTIVDPRFRGHRLGTLLKIANQRLVRAWRPRMRYVWTGNAVSNDHMIAINEAVGYRYVCEEAVFQKQR</sequence>
<evidence type="ECO:0000256" key="2">
    <source>
        <dbReference type="ARBA" id="ARBA00023315"/>
    </source>
</evidence>
<reference evidence="4 5" key="1">
    <citation type="submission" date="2021-03" db="EMBL/GenBank/DDBJ databases">
        <title>Glycomyces sp. nov., a novel actinomycete isolated from soil.</title>
        <authorList>
            <person name="Yang X."/>
            <person name="Xu X."/>
        </authorList>
    </citation>
    <scope>NUCLEOTIDE SEQUENCE [LARGE SCALE GENOMIC DNA]</scope>
    <source>
        <strain evidence="4 5">NEAU-S30</strain>
    </source>
</reference>